<dbReference type="AlphaFoldDB" id="A0A841LZS4"/>
<comment type="caution">
    <text evidence="1">The sequence shown here is derived from an EMBL/GenBank/DDBJ whole genome shotgun (WGS) entry which is preliminary data.</text>
</comment>
<organism evidence="1 2">
    <name type="scientific">Paenochrobactrum gallinarii</name>
    <dbReference type="NCBI Taxonomy" id="643673"/>
    <lineage>
        <taxon>Bacteria</taxon>
        <taxon>Pseudomonadati</taxon>
        <taxon>Pseudomonadota</taxon>
        <taxon>Alphaproteobacteria</taxon>
        <taxon>Hyphomicrobiales</taxon>
        <taxon>Brucellaceae</taxon>
        <taxon>Paenochrobactrum</taxon>
    </lineage>
</organism>
<dbReference type="EMBL" id="JACIIU010000023">
    <property type="protein sequence ID" value="MBB6262320.1"/>
    <property type="molecule type" value="Genomic_DNA"/>
</dbReference>
<evidence type="ECO:0000313" key="2">
    <source>
        <dbReference type="Proteomes" id="UP000555393"/>
    </source>
</evidence>
<protein>
    <submittedName>
        <fullName evidence="1">Uncharacterized protein</fullName>
    </submittedName>
</protein>
<reference evidence="1 2" key="1">
    <citation type="submission" date="2020-08" db="EMBL/GenBank/DDBJ databases">
        <title>Genomic Encyclopedia of Type Strains, Phase IV (KMG-IV): sequencing the most valuable type-strain genomes for metagenomic binning, comparative biology and taxonomic classification.</title>
        <authorList>
            <person name="Goeker M."/>
        </authorList>
    </citation>
    <scope>NUCLEOTIDE SEQUENCE [LARGE SCALE GENOMIC DNA]</scope>
    <source>
        <strain evidence="1 2">DSM 22336</strain>
    </source>
</reference>
<accession>A0A841LZS4</accession>
<evidence type="ECO:0000313" key="1">
    <source>
        <dbReference type="EMBL" id="MBB6262320.1"/>
    </source>
</evidence>
<sequence length="58" mass="6580">MERFEVHHLFGDPFYKAMILLKDIVQIFDLPDFNNGACVCEFQDGVDGVNPVKQAPLP</sequence>
<proteinExistence type="predicted"/>
<name>A0A841LZS4_9HYPH</name>
<dbReference type="Proteomes" id="UP000555393">
    <property type="component" value="Unassembled WGS sequence"/>
</dbReference>
<keyword evidence="2" id="KW-1185">Reference proteome</keyword>
<gene>
    <name evidence="1" type="ORF">FHS77_002892</name>
</gene>